<evidence type="ECO:0000313" key="2">
    <source>
        <dbReference type="Proteomes" id="UP000002247"/>
    </source>
</evidence>
<dbReference type="EMBL" id="CP001958">
    <property type="protein sequence ID" value="ADG98752.1"/>
    <property type="molecule type" value="Genomic_DNA"/>
</dbReference>
<evidence type="ECO:0000313" key="1">
    <source>
        <dbReference type="EMBL" id="ADG98752.1"/>
    </source>
</evidence>
<dbReference type="Proteomes" id="UP000002247">
    <property type="component" value="Chromosome"/>
</dbReference>
<accession>D6ZAL6</accession>
<name>D6ZAL6_SEGRD</name>
<dbReference type="KEGG" id="srt:Srot_2302"/>
<sequence>MRWLNWQFVRRERGGLTAVWAAAHAKDITGFGGWRSCALRGA</sequence>
<reference evidence="1 2" key="1">
    <citation type="journal article" date="2010" name="Stand. Genomic Sci.">
        <title>Complete genome sequence of Segniliparus rotundus type strain (CDC 1076).</title>
        <authorList>
            <person name="Sikorski J."/>
            <person name="Lapidus A."/>
            <person name="Copeland A."/>
            <person name="Misra M."/>
            <person name="Glavina Del Rio T."/>
            <person name="Nolan M."/>
            <person name="Lucas S."/>
            <person name="Chen F."/>
            <person name="Tice H."/>
            <person name="Cheng J.F."/>
            <person name="Jando M."/>
            <person name="Schneider S."/>
            <person name="Bruce D."/>
            <person name="Goodwin L."/>
            <person name="Pitluck S."/>
            <person name="Liolios K."/>
            <person name="Mikhailova N."/>
            <person name="Pati A."/>
            <person name="Ivanova N."/>
            <person name="Mavromatis K."/>
            <person name="Chen A."/>
            <person name="Palaniappan K."/>
            <person name="Chertkov O."/>
            <person name="Land M."/>
            <person name="Hauser L."/>
            <person name="Chang Y.J."/>
            <person name="Jeffries C.D."/>
            <person name="Brettin T."/>
            <person name="Detter J.C."/>
            <person name="Han C."/>
            <person name="Rohde M."/>
            <person name="Goker M."/>
            <person name="Bristow J."/>
            <person name="Eisen J.A."/>
            <person name="Markowitz V."/>
            <person name="Hugenholtz P."/>
            <person name="Kyrpides N.C."/>
            <person name="Klenk H.P."/>
        </authorList>
    </citation>
    <scope>NUCLEOTIDE SEQUENCE [LARGE SCALE GENOMIC DNA]</scope>
    <source>
        <strain evidence="2">ATCC BAA-972 / CDC 1076 / CIP 108378 / DSM 44985 / JCM 13578</strain>
    </source>
</reference>
<proteinExistence type="predicted"/>
<protein>
    <submittedName>
        <fullName evidence="1">Uncharacterized protein</fullName>
    </submittedName>
</protein>
<dbReference type="HOGENOM" id="CLU_3257683_0_0_11"/>
<dbReference type="AlphaFoldDB" id="D6ZAL6"/>
<organism evidence="1 2">
    <name type="scientific">Segniliparus rotundus (strain ATCC BAA-972 / CDC 1076 / CIP 108378 / DSM 44985 / JCM 13578)</name>
    <dbReference type="NCBI Taxonomy" id="640132"/>
    <lineage>
        <taxon>Bacteria</taxon>
        <taxon>Bacillati</taxon>
        <taxon>Actinomycetota</taxon>
        <taxon>Actinomycetes</taxon>
        <taxon>Mycobacteriales</taxon>
        <taxon>Segniliparaceae</taxon>
        <taxon>Segniliparus</taxon>
    </lineage>
</organism>
<gene>
    <name evidence="1" type="ordered locus">Srot_2302</name>
</gene>
<dbReference type="STRING" id="640132.Srot_2302"/>
<keyword evidence="2" id="KW-1185">Reference proteome</keyword>